<dbReference type="EC" id="3.2.1.78" evidence="4"/>
<protein>
    <recommendedName>
        <fullName evidence="4">Mannan endo-1,4-beta-mannosidase</fullName>
        <ecNumber evidence="4">3.2.1.78</ecNumber>
    </recommendedName>
</protein>
<feature type="signal peptide" evidence="4">
    <location>
        <begin position="1"/>
        <end position="21"/>
    </location>
</feature>
<evidence type="ECO:0000256" key="6">
    <source>
        <dbReference type="PIRSR" id="PIRSR018168-2"/>
    </source>
</evidence>
<evidence type="ECO:0000256" key="4">
    <source>
        <dbReference type="PIRNR" id="PIRNR018168"/>
    </source>
</evidence>
<evidence type="ECO:0000256" key="8">
    <source>
        <dbReference type="PROSITE-ProRule" id="PRU01100"/>
    </source>
</evidence>
<feature type="chain" id="PRO_5010756556" description="Mannan endo-1,4-beta-mannosidase" evidence="4">
    <location>
        <begin position="22"/>
        <end position="369"/>
    </location>
</feature>
<feature type="active site" description="Nucleophile" evidence="5 8">
    <location>
        <position position="295"/>
    </location>
</feature>
<reference evidence="11" key="1">
    <citation type="submission" date="2016-04" db="EMBL/GenBank/DDBJ databases">
        <title>Draft genome sequence of Paludibacter jiangxiensis strain NM7.</title>
        <authorList>
            <person name="Qiu Y."/>
            <person name="Matsuura N."/>
            <person name="Ohashi A."/>
            <person name="Tourlousse M.D."/>
            <person name="Sekiguchi Y."/>
        </authorList>
    </citation>
    <scope>NUCLEOTIDE SEQUENCE [LARGE SCALE GENOMIC DNA]</scope>
    <source>
        <strain evidence="11">NM7</strain>
    </source>
</reference>
<feature type="binding site" evidence="6">
    <location>
        <position position="192"/>
    </location>
    <ligand>
        <name>substrate</name>
    </ligand>
</feature>
<comment type="similarity">
    <text evidence="1 4 8">Belongs to the glycosyl hydrolase 26 family.</text>
</comment>
<comment type="caution">
    <text evidence="10">The sequence shown here is derived from an EMBL/GenBank/DDBJ whole genome shotgun (WGS) entry which is preliminary data.</text>
</comment>
<keyword evidence="11" id="KW-1185">Reference proteome</keyword>
<gene>
    <name evidence="10" type="ORF">PJIAN_4716</name>
</gene>
<dbReference type="PROSITE" id="PS51764">
    <property type="entry name" value="GH26"/>
    <property type="match status" value="1"/>
</dbReference>
<dbReference type="PRINTS" id="PR00739">
    <property type="entry name" value="GLHYDRLASE26"/>
</dbReference>
<evidence type="ECO:0000313" key="10">
    <source>
        <dbReference type="EMBL" id="GAT64167.1"/>
    </source>
</evidence>
<reference evidence="11" key="2">
    <citation type="journal article" date="2017" name="Genome Announc.">
        <title>Draft genome sequence of Paludibacter jiangxiensis NM7(T), a propionate-producing fermentative bacterium.</title>
        <authorList>
            <person name="Qiu Y.-L."/>
            <person name="Tourlousse D.M."/>
            <person name="Matsuura N."/>
            <person name="Ohashi A."/>
            <person name="Sekiguchi Y."/>
        </authorList>
    </citation>
    <scope>NUCLEOTIDE SEQUENCE [LARGE SCALE GENOMIC DNA]</scope>
    <source>
        <strain evidence="11">NM7</strain>
    </source>
</reference>
<dbReference type="AlphaFoldDB" id="A0A161LGQ6"/>
<name>A0A161LGQ6_9BACT</name>
<dbReference type="EMBL" id="BDCR01000004">
    <property type="protein sequence ID" value="GAT64167.1"/>
    <property type="molecule type" value="Genomic_DNA"/>
</dbReference>
<dbReference type="Gene3D" id="3.20.20.80">
    <property type="entry name" value="Glycosidases"/>
    <property type="match status" value="1"/>
</dbReference>
<comment type="subcellular location">
    <subcellularLocation>
        <location evidence="4">Secreted</location>
    </subcellularLocation>
</comment>
<dbReference type="STRING" id="681398.PJIAN_4716"/>
<dbReference type="SUPFAM" id="SSF51445">
    <property type="entry name" value="(Trans)glycosidases"/>
    <property type="match status" value="1"/>
</dbReference>
<dbReference type="InterPro" id="IPR000805">
    <property type="entry name" value="Glyco_hydro_26"/>
</dbReference>
<feature type="site" description="Plays an important role in maintaining the position of the catalytic nucleophile" evidence="7">
    <location>
        <position position="186"/>
    </location>
</feature>
<dbReference type="RefSeq" id="WP_068706020.1">
    <property type="nucleotide sequence ID" value="NZ_BDCR01000004.1"/>
</dbReference>
<organism evidence="10 11">
    <name type="scientific">Paludibacter jiangxiensis</name>
    <dbReference type="NCBI Taxonomy" id="681398"/>
    <lineage>
        <taxon>Bacteria</taxon>
        <taxon>Pseudomonadati</taxon>
        <taxon>Bacteroidota</taxon>
        <taxon>Bacteroidia</taxon>
        <taxon>Bacteroidales</taxon>
        <taxon>Paludibacteraceae</taxon>
        <taxon>Paludibacter</taxon>
    </lineage>
</organism>
<dbReference type="GO" id="GO:0006080">
    <property type="term" value="P:substituted mannan metabolic process"/>
    <property type="evidence" value="ECO:0007669"/>
    <property type="project" value="UniProtKB-UniRule"/>
</dbReference>
<keyword evidence="4" id="KW-0964">Secreted</keyword>
<evidence type="ECO:0000313" key="11">
    <source>
        <dbReference type="Proteomes" id="UP000076586"/>
    </source>
</evidence>
<dbReference type="OrthoDB" id="9816550at2"/>
<evidence type="ECO:0000256" key="1">
    <source>
        <dbReference type="ARBA" id="ARBA00007754"/>
    </source>
</evidence>
<evidence type="ECO:0000259" key="9">
    <source>
        <dbReference type="PROSITE" id="PS51764"/>
    </source>
</evidence>
<feature type="domain" description="GH26" evidence="9">
    <location>
        <begin position="32"/>
        <end position="362"/>
    </location>
</feature>
<keyword evidence="4" id="KW-0119">Carbohydrate metabolism</keyword>
<dbReference type="GO" id="GO:0005576">
    <property type="term" value="C:extracellular region"/>
    <property type="evidence" value="ECO:0007669"/>
    <property type="project" value="UniProtKB-SubCell"/>
</dbReference>
<evidence type="ECO:0000256" key="3">
    <source>
        <dbReference type="ARBA" id="ARBA00023295"/>
    </source>
</evidence>
<dbReference type="PANTHER" id="PTHR40079:SF4">
    <property type="entry name" value="GH26 DOMAIN-CONTAINING PROTEIN-RELATED"/>
    <property type="match status" value="1"/>
</dbReference>
<dbReference type="Pfam" id="PF02156">
    <property type="entry name" value="Glyco_hydro_26"/>
    <property type="match status" value="1"/>
</dbReference>
<accession>A0A161LGQ6</accession>
<dbReference type="Proteomes" id="UP000076586">
    <property type="component" value="Unassembled WGS sequence"/>
</dbReference>
<feature type="binding site" evidence="6">
    <location>
        <position position="125"/>
    </location>
    <ligand>
        <name>substrate</name>
    </ligand>
</feature>
<dbReference type="InterPro" id="IPR017853">
    <property type="entry name" value="GH"/>
</dbReference>
<proteinExistence type="inferred from homology"/>
<feature type="binding site" evidence="6">
    <location>
        <position position="258"/>
    </location>
    <ligand>
        <name>substrate</name>
    </ligand>
</feature>
<keyword evidence="4" id="KW-0732">Signal</keyword>
<dbReference type="PIRSF" id="PIRSF018168">
    <property type="entry name" value="Mannan-1_4-beta-mannosidase"/>
    <property type="match status" value="1"/>
</dbReference>
<keyword evidence="3 4" id="KW-0326">Glycosidase</keyword>
<evidence type="ECO:0000256" key="5">
    <source>
        <dbReference type="PIRSR" id="PIRSR018168-1"/>
    </source>
</evidence>
<comment type="catalytic activity">
    <reaction evidence="4">
        <text>Random hydrolysis of (1-&gt;4)-beta-D-mannosidic linkages in mannans, galactomannans and glucomannans.</text>
        <dbReference type="EC" id="3.2.1.78"/>
    </reaction>
</comment>
<sequence length="369" mass="41448">MKIRLIPAILSMMCVTMPAMAKSATVDANATKATKALFANLKKIATKGFMFGHQDDALYGVGWKYDAGRSDVKSVSGDYPAVFGWELGNIELGHLHSLDSVCFDTMRLRIKEVYKRGGVNTISWHVNNPLGGNAWNCNTTEAVKSVLPGGSKNALFQQWLNRLAVFLKSLKDDKGTSIPVLLRPYHEHTGAWFWWGSKQCTVQEYTALWKYTVNYLIKTKKLHNLLFIYSPASTPDAAHYFERYPGDNMVDILGVDIYHYGGEPARDKFIDEVHNTLNFMTAAAAAKNKVAVLSETGIESLPLKDWWTNVIYKAVSGNPIAYILVWRNACDKPGHFYAPYLGQASADDFILFKNKENVFFESKLPSMYK</sequence>
<dbReference type="GO" id="GO:0016985">
    <property type="term" value="F:mannan endo-1,4-beta-mannosidase activity"/>
    <property type="evidence" value="ECO:0007669"/>
    <property type="project" value="UniProtKB-UniRule"/>
</dbReference>
<evidence type="ECO:0000256" key="2">
    <source>
        <dbReference type="ARBA" id="ARBA00022801"/>
    </source>
</evidence>
<keyword evidence="2 4" id="KW-0378">Hydrolase</keyword>
<evidence type="ECO:0000256" key="7">
    <source>
        <dbReference type="PIRSR" id="PIRSR018168-3"/>
    </source>
</evidence>
<dbReference type="InterPro" id="IPR022790">
    <property type="entry name" value="GH26_dom"/>
</dbReference>
<feature type="active site" description="Proton donor" evidence="5 8">
    <location>
        <position position="187"/>
    </location>
</feature>
<dbReference type="PANTHER" id="PTHR40079">
    <property type="entry name" value="MANNAN ENDO-1,4-BETA-MANNOSIDASE E-RELATED"/>
    <property type="match status" value="1"/>
</dbReference>
<dbReference type="InterPro" id="IPR016714">
    <property type="entry name" value="MANB/E"/>
</dbReference>